<dbReference type="Gene3D" id="3.30.420.10">
    <property type="entry name" value="Ribonuclease H-like superfamily/Ribonuclease H"/>
    <property type="match status" value="1"/>
</dbReference>
<evidence type="ECO:0000256" key="3">
    <source>
        <dbReference type="ARBA" id="ARBA00022722"/>
    </source>
</evidence>
<gene>
    <name evidence="8" type="ORF">P5673_032162</name>
</gene>
<dbReference type="InterPro" id="IPR036397">
    <property type="entry name" value="RNaseH_sf"/>
</dbReference>
<dbReference type="InterPro" id="IPR041373">
    <property type="entry name" value="RT_RNaseH"/>
</dbReference>
<dbReference type="InterPro" id="IPR050951">
    <property type="entry name" value="Retrovirus_Pol_polyprotein"/>
</dbReference>
<evidence type="ECO:0000256" key="6">
    <source>
        <dbReference type="ARBA" id="ARBA00022918"/>
    </source>
</evidence>
<name>A0AAD9US14_ACRCE</name>
<dbReference type="GO" id="GO:0004519">
    <property type="term" value="F:endonuclease activity"/>
    <property type="evidence" value="ECO:0007669"/>
    <property type="project" value="UniProtKB-KW"/>
</dbReference>
<dbReference type="GO" id="GO:0003676">
    <property type="term" value="F:nucleic acid binding"/>
    <property type="evidence" value="ECO:0007669"/>
    <property type="project" value="InterPro"/>
</dbReference>
<dbReference type="AlphaFoldDB" id="A0AAD9US14"/>
<keyword evidence="5" id="KW-0378">Hydrolase</keyword>
<keyword evidence="4" id="KW-0255">Endonuclease</keyword>
<evidence type="ECO:0000256" key="5">
    <source>
        <dbReference type="ARBA" id="ARBA00022801"/>
    </source>
</evidence>
<keyword evidence="9" id="KW-1185">Reference proteome</keyword>
<organism evidence="8 9">
    <name type="scientific">Acropora cervicornis</name>
    <name type="common">Staghorn coral</name>
    <dbReference type="NCBI Taxonomy" id="6130"/>
    <lineage>
        <taxon>Eukaryota</taxon>
        <taxon>Metazoa</taxon>
        <taxon>Cnidaria</taxon>
        <taxon>Anthozoa</taxon>
        <taxon>Hexacorallia</taxon>
        <taxon>Scleractinia</taxon>
        <taxon>Astrocoeniina</taxon>
        <taxon>Acroporidae</taxon>
        <taxon>Acropora</taxon>
    </lineage>
</organism>
<dbReference type="InterPro" id="IPR043128">
    <property type="entry name" value="Rev_trsase/Diguanyl_cyclase"/>
</dbReference>
<reference evidence="8" key="1">
    <citation type="journal article" date="2023" name="G3 (Bethesda)">
        <title>Whole genome assembly and annotation of the endangered Caribbean coral Acropora cervicornis.</title>
        <authorList>
            <person name="Selwyn J.D."/>
            <person name="Vollmer S.V."/>
        </authorList>
    </citation>
    <scope>NUCLEOTIDE SEQUENCE</scope>
    <source>
        <strain evidence="8">K2</strain>
    </source>
</reference>
<reference evidence="8" key="2">
    <citation type="journal article" date="2023" name="Science">
        <title>Genomic signatures of disease resistance in endangered staghorn corals.</title>
        <authorList>
            <person name="Vollmer S.V."/>
            <person name="Selwyn J.D."/>
            <person name="Despard B.A."/>
            <person name="Roesel C.L."/>
        </authorList>
    </citation>
    <scope>NUCLEOTIDE SEQUENCE</scope>
    <source>
        <strain evidence="8">K2</strain>
    </source>
</reference>
<dbReference type="Proteomes" id="UP001249851">
    <property type="component" value="Unassembled WGS sequence"/>
</dbReference>
<evidence type="ECO:0000256" key="4">
    <source>
        <dbReference type="ARBA" id="ARBA00022759"/>
    </source>
</evidence>
<keyword evidence="3" id="KW-0540">Nuclease</keyword>
<dbReference type="SUPFAM" id="SSF53098">
    <property type="entry name" value="Ribonuclease H-like"/>
    <property type="match status" value="1"/>
</dbReference>
<dbReference type="GO" id="GO:0016787">
    <property type="term" value="F:hydrolase activity"/>
    <property type="evidence" value="ECO:0007669"/>
    <property type="project" value="UniProtKB-KW"/>
</dbReference>
<sequence>MPKPTDVKGVQRFLGLINYLSRFLPKMSEVCEPLRVLTLRETKWCWLEAHDKVFQEIKLLFTNSPVLRYYDPEEELTLQTRTPHSFCEQGTDSICEMGYAPIEKELLAVVYGMERFHHYTYVRKVTVNSEHKPLESIVKKSLYRAPKRLQRMLLRLQGYDMTLKYLRETEMYIAYVLSRAYLTDEDPSAFTEELTLINATESGYLSFVRLEDIAEQKYPVLVELERMICRRWPEKKDDVEQSLRPFFNFHDELTVQQGVIYRGERVVVALKLRKDMIQRIHSSHIGARCRLLYYSNFFEIDYLQCITSKDVIHKLQAHFARYGIPDTVISDNGPQFSSEEFRHFGKRWDFEHITTSPRHSQSNGMSESAVNTAKRALLAHDDAYLSLLDLRNTHTQGMTTSPAERMWNRRTKTLLPTSQKLLQPKLNHSVPQERGVIKDRQLQYYTAKAKDLPLLSTGQAVMIEPDRKGQL</sequence>
<evidence type="ECO:0000313" key="8">
    <source>
        <dbReference type="EMBL" id="KAK2547758.1"/>
    </source>
</evidence>
<keyword evidence="2" id="KW-0548">Nucleotidyltransferase</keyword>
<dbReference type="Gene3D" id="3.30.70.270">
    <property type="match status" value="1"/>
</dbReference>
<keyword evidence="6" id="KW-0695">RNA-directed DNA polymerase</keyword>
<evidence type="ECO:0000313" key="9">
    <source>
        <dbReference type="Proteomes" id="UP001249851"/>
    </source>
</evidence>
<dbReference type="GO" id="GO:0015074">
    <property type="term" value="P:DNA integration"/>
    <property type="evidence" value="ECO:0007669"/>
    <property type="project" value="InterPro"/>
</dbReference>
<proteinExistence type="predicted"/>
<dbReference type="GO" id="GO:0003964">
    <property type="term" value="F:RNA-directed DNA polymerase activity"/>
    <property type="evidence" value="ECO:0007669"/>
    <property type="project" value="UniProtKB-KW"/>
</dbReference>
<dbReference type="SUPFAM" id="SSF56672">
    <property type="entry name" value="DNA/RNA polymerases"/>
    <property type="match status" value="1"/>
</dbReference>
<dbReference type="FunFam" id="3.30.70.270:FF:000063">
    <property type="entry name" value="Zinc knuckle domaincontaining protein"/>
    <property type="match status" value="1"/>
</dbReference>
<evidence type="ECO:0000259" key="7">
    <source>
        <dbReference type="PROSITE" id="PS50994"/>
    </source>
</evidence>
<dbReference type="Pfam" id="PF17917">
    <property type="entry name" value="RT_RNaseH"/>
    <property type="match status" value="1"/>
</dbReference>
<keyword evidence="1" id="KW-0808">Transferase</keyword>
<feature type="domain" description="Integrase catalytic" evidence="7">
    <location>
        <begin position="241"/>
        <end position="439"/>
    </location>
</feature>
<dbReference type="FunFam" id="3.30.420.10:FF:000063">
    <property type="entry name" value="Retrovirus-related Pol polyprotein from transposon 297-like Protein"/>
    <property type="match status" value="1"/>
</dbReference>
<dbReference type="InterPro" id="IPR043502">
    <property type="entry name" value="DNA/RNA_pol_sf"/>
</dbReference>
<protein>
    <submittedName>
        <fullName evidence="8">Transposon Ty3-I Gag-Pol polyprotein</fullName>
    </submittedName>
</protein>
<dbReference type="PROSITE" id="PS50994">
    <property type="entry name" value="INTEGRASE"/>
    <property type="match status" value="1"/>
</dbReference>
<evidence type="ECO:0000256" key="2">
    <source>
        <dbReference type="ARBA" id="ARBA00022695"/>
    </source>
</evidence>
<dbReference type="PANTHER" id="PTHR37984">
    <property type="entry name" value="PROTEIN CBG26694"/>
    <property type="match status" value="1"/>
</dbReference>
<dbReference type="InterPro" id="IPR012337">
    <property type="entry name" value="RNaseH-like_sf"/>
</dbReference>
<evidence type="ECO:0000256" key="1">
    <source>
        <dbReference type="ARBA" id="ARBA00022679"/>
    </source>
</evidence>
<accession>A0AAD9US14</accession>
<dbReference type="InterPro" id="IPR001584">
    <property type="entry name" value="Integrase_cat-core"/>
</dbReference>
<comment type="caution">
    <text evidence="8">The sequence shown here is derived from an EMBL/GenBank/DDBJ whole genome shotgun (WGS) entry which is preliminary data.</text>
</comment>
<dbReference type="PANTHER" id="PTHR37984:SF8">
    <property type="entry name" value="CCHC-TYPE DOMAIN-CONTAINING PROTEIN"/>
    <property type="match status" value="1"/>
</dbReference>
<dbReference type="EMBL" id="JARQWQ010000168">
    <property type="protein sequence ID" value="KAK2547758.1"/>
    <property type="molecule type" value="Genomic_DNA"/>
</dbReference>